<comment type="similarity">
    <text evidence="1">Belongs to the NusB family.</text>
</comment>
<evidence type="ECO:0000256" key="5">
    <source>
        <dbReference type="ARBA" id="ARBA00023163"/>
    </source>
</evidence>
<evidence type="ECO:0000256" key="2">
    <source>
        <dbReference type="ARBA" id="ARBA00022814"/>
    </source>
</evidence>
<proteinExistence type="inferred from homology"/>
<accession>A0A644YLK4</accession>
<keyword evidence="4" id="KW-0805">Transcription regulation</keyword>
<feature type="domain" description="NusB/RsmB/TIM44" evidence="6">
    <location>
        <begin position="5"/>
        <end position="144"/>
    </location>
</feature>
<comment type="caution">
    <text evidence="7">The sequence shown here is derived from an EMBL/GenBank/DDBJ whole genome shotgun (WGS) entry which is preliminary data.</text>
</comment>
<dbReference type="SUPFAM" id="SSF48013">
    <property type="entry name" value="NusB-like"/>
    <property type="match status" value="1"/>
</dbReference>
<evidence type="ECO:0000256" key="1">
    <source>
        <dbReference type="ARBA" id="ARBA00005952"/>
    </source>
</evidence>
<dbReference type="GO" id="GO:0003723">
    <property type="term" value="F:RNA binding"/>
    <property type="evidence" value="ECO:0007669"/>
    <property type="project" value="UniProtKB-KW"/>
</dbReference>
<dbReference type="NCBIfam" id="TIGR01951">
    <property type="entry name" value="nusB"/>
    <property type="match status" value="1"/>
</dbReference>
<dbReference type="InterPro" id="IPR006027">
    <property type="entry name" value="NusB_RsmB_TIM44"/>
</dbReference>
<dbReference type="InterPro" id="IPR011605">
    <property type="entry name" value="NusB_fam"/>
</dbReference>
<organism evidence="7">
    <name type="scientific">bioreactor metagenome</name>
    <dbReference type="NCBI Taxonomy" id="1076179"/>
    <lineage>
        <taxon>unclassified sequences</taxon>
        <taxon>metagenomes</taxon>
        <taxon>ecological metagenomes</taxon>
    </lineage>
</organism>
<dbReference type="Pfam" id="PF01029">
    <property type="entry name" value="NusB"/>
    <property type="match status" value="1"/>
</dbReference>
<gene>
    <name evidence="7" type="primary">nusB_13</name>
    <name evidence="7" type="ORF">SDC9_75749</name>
</gene>
<evidence type="ECO:0000259" key="6">
    <source>
        <dbReference type="Pfam" id="PF01029"/>
    </source>
</evidence>
<protein>
    <submittedName>
        <fullName evidence="7">Transcription antitermination protein NusB</fullName>
    </submittedName>
</protein>
<dbReference type="EMBL" id="VSSQ01005452">
    <property type="protein sequence ID" value="MPM29209.1"/>
    <property type="molecule type" value="Genomic_DNA"/>
</dbReference>
<sequence>MTRSNARELAVHFSYELGFTDKSADELLSEQLNHENFALLAEEEPLYAEFPNEKQRQYIESLVKGVYEHGPELDDYISRYAVGWNFSRISRVSAAIMRVAMYEILYMQDIPNSASINEAVEIAKGYEEPKTVAFINGILGAFVRAEHPGDPT</sequence>
<dbReference type="GO" id="GO:0006353">
    <property type="term" value="P:DNA-templated transcription termination"/>
    <property type="evidence" value="ECO:0007669"/>
    <property type="project" value="InterPro"/>
</dbReference>
<dbReference type="HAMAP" id="MF_00073">
    <property type="entry name" value="NusB"/>
    <property type="match status" value="1"/>
</dbReference>
<dbReference type="AlphaFoldDB" id="A0A644YLK4"/>
<name>A0A644YLK4_9ZZZZ</name>
<keyword evidence="3" id="KW-0694">RNA-binding</keyword>
<dbReference type="InterPro" id="IPR035926">
    <property type="entry name" value="NusB-like_sf"/>
</dbReference>
<evidence type="ECO:0000256" key="4">
    <source>
        <dbReference type="ARBA" id="ARBA00023015"/>
    </source>
</evidence>
<evidence type="ECO:0000313" key="7">
    <source>
        <dbReference type="EMBL" id="MPM29209.1"/>
    </source>
</evidence>
<keyword evidence="5" id="KW-0804">Transcription</keyword>
<reference evidence="7" key="1">
    <citation type="submission" date="2019-08" db="EMBL/GenBank/DDBJ databases">
        <authorList>
            <person name="Kucharzyk K."/>
            <person name="Murdoch R.W."/>
            <person name="Higgins S."/>
            <person name="Loffler F."/>
        </authorList>
    </citation>
    <scope>NUCLEOTIDE SEQUENCE</scope>
</reference>
<dbReference type="PANTHER" id="PTHR11078:SF3">
    <property type="entry name" value="ANTITERMINATION NUSB DOMAIN-CONTAINING PROTEIN"/>
    <property type="match status" value="1"/>
</dbReference>
<dbReference type="GO" id="GO:0005829">
    <property type="term" value="C:cytosol"/>
    <property type="evidence" value="ECO:0007669"/>
    <property type="project" value="TreeGrafter"/>
</dbReference>
<evidence type="ECO:0000256" key="3">
    <source>
        <dbReference type="ARBA" id="ARBA00022884"/>
    </source>
</evidence>
<keyword evidence="2" id="KW-0889">Transcription antitermination</keyword>
<dbReference type="GO" id="GO:0031564">
    <property type="term" value="P:transcription antitermination"/>
    <property type="evidence" value="ECO:0007669"/>
    <property type="project" value="UniProtKB-KW"/>
</dbReference>
<dbReference type="Gene3D" id="1.10.940.10">
    <property type="entry name" value="NusB-like"/>
    <property type="match status" value="1"/>
</dbReference>
<dbReference type="PANTHER" id="PTHR11078">
    <property type="entry name" value="N UTILIZATION SUBSTANCE PROTEIN B-RELATED"/>
    <property type="match status" value="1"/>
</dbReference>